<keyword evidence="2 4" id="KW-0413">Isomerase</keyword>
<evidence type="ECO:0000256" key="2">
    <source>
        <dbReference type="ARBA" id="ARBA00023235"/>
    </source>
</evidence>
<feature type="binding site" evidence="4">
    <location>
        <position position="170"/>
    </location>
    <ligand>
        <name>substrate</name>
    </ligand>
</feature>
<feature type="binding site" evidence="4">
    <location>
        <position position="294"/>
    </location>
    <ligand>
        <name>substrate</name>
    </ligand>
</feature>
<keyword evidence="7" id="KW-1185">Reference proteome</keyword>
<feature type="binding site" evidence="4">
    <location>
        <begin position="13"/>
        <end position="14"/>
    </location>
    <ligand>
        <name>NADP(+)</name>
        <dbReference type="ChEBI" id="CHEBI:58349"/>
    </ligand>
</feature>
<dbReference type="EMBL" id="JAWJZY010000001">
    <property type="protein sequence ID" value="MEE8657891.1"/>
    <property type="molecule type" value="Genomic_DNA"/>
</dbReference>
<sequence length="335" mass="37742">MSNRIIVTGAAGFIGSNLVRALNARGYKDVIAVDHLKRGEKFQNLLSLDLADFIDKTDFYARFRTGEFDDAEAIFHQGACSDTMEHDGRYMMANNYETSRLLLERCGMTGTRLIYASSAATYGASKEFVEDPAFEQPLNVYGYSKLLFDRIVRKSLPERRTQLVGLRYFNVYGPHEQHKGRMASVAYHNYQQFISEKRVKLFGAYGNCAAGEQKRDFLFVEDAVAVNLWFFDHAEKSGVFNLGSGEARPFNDVAVAVVNGMLQINGEEPMGLEALVRSGLIEYIPFPESLKGKYQCFTRADLTALRQIGCDHVFTSVTEGVQRYVQHLHDAQNTL</sequence>
<dbReference type="PANTHER" id="PTHR43103:SF3">
    <property type="entry name" value="ADP-L-GLYCERO-D-MANNO-HEPTOSE-6-EPIMERASE"/>
    <property type="match status" value="1"/>
</dbReference>
<dbReference type="Gene3D" id="3.40.50.720">
    <property type="entry name" value="NAD(P)-binding Rossmann-like Domain"/>
    <property type="match status" value="1"/>
</dbReference>
<feature type="binding site" evidence="4">
    <location>
        <position position="94"/>
    </location>
    <ligand>
        <name>NADP(+)</name>
        <dbReference type="ChEBI" id="CHEBI:58349"/>
    </ligand>
</feature>
<reference evidence="6 7" key="1">
    <citation type="submission" date="2023-10" db="EMBL/GenBank/DDBJ databases">
        <title>Sorlinia euscelidii gen. nov., sp. nov., an acetic acid bacteria isolated from the gut of Euscelidius variegatus emitter.</title>
        <authorList>
            <person name="Michoud G."/>
            <person name="Marasco R."/>
            <person name="Seferji K."/>
            <person name="Gonella E."/>
            <person name="Garuglieri E."/>
            <person name="Alma A."/>
            <person name="Mapelli F."/>
            <person name="Borin S."/>
            <person name="Daffonchio D."/>
            <person name="Crotti E."/>
        </authorList>
    </citation>
    <scope>NUCLEOTIDE SEQUENCE [LARGE SCALE GENOMIC DNA]</scope>
    <source>
        <strain evidence="6 7">EV16P</strain>
    </source>
</reference>
<feature type="binding site" evidence="4">
    <location>
        <position position="145"/>
    </location>
    <ligand>
        <name>NADP(+)</name>
        <dbReference type="ChEBI" id="CHEBI:58349"/>
    </ligand>
</feature>
<feature type="binding site" evidence="4">
    <location>
        <begin position="34"/>
        <end position="35"/>
    </location>
    <ligand>
        <name>NADP(+)</name>
        <dbReference type="ChEBI" id="CHEBI:58349"/>
    </ligand>
</feature>
<dbReference type="EC" id="5.1.3.20" evidence="4"/>
<evidence type="ECO:0000259" key="5">
    <source>
        <dbReference type="Pfam" id="PF01370"/>
    </source>
</evidence>
<comment type="subunit">
    <text evidence="4">Homopentamer.</text>
</comment>
<dbReference type="Pfam" id="PF01370">
    <property type="entry name" value="Epimerase"/>
    <property type="match status" value="1"/>
</dbReference>
<gene>
    <name evidence="4" type="primary">hldD</name>
    <name evidence="6" type="ORF">DOFOFD_02525</name>
</gene>
<dbReference type="PANTHER" id="PTHR43103">
    <property type="entry name" value="NUCLEOSIDE-DIPHOSPHATE-SUGAR EPIMERASE"/>
    <property type="match status" value="1"/>
</dbReference>
<keyword evidence="3 4" id="KW-0119">Carbohydrate metabolism</keyword>
<feature type="binding site" evidence="4">
    <location>
        <begin position="202"/>
        <end position="205"/>
    </location>
    <ligand>
        <name>substrate</name>
    </ligand>
</feature>
<dbReference type="InterPro" id="IPR011912">
    <property type="entry name" value="Heptose_epim"/>
</dbReference>
<comment type="caution">
    <text evidence="6">The sequence shown here is derived from an EMBL/GenBank/DDBJ whole genome shotgun (WGS) entry which is preliminary data.</text>
</comment>
<accession>A0ABU7U1W0</accession>
<comment type="cofactor">
    <cofactor evidence="4">
        <name>NADP(+)</name>
        <dbReference type="ChEBI" id="CHEBI:58349"/>
    </cofactor>
    <text evidence="4">Binds 1 NADP(+) per subunit.</text>
</comment>
<dbReference type="HAMAP" id="MF_01601">
    <property type="entry name" value="Heptose_epimerase"/>
    <property type="match status" value="1"/>
</dbReference>
<comment type="function">
    <text evidence="4">Catalyzes the interconversion between ADP-D-glycero-beta-D-manno-heptose and ADP-L-glycero-beta-D-manno-heptose via an epimerization at carbon 6 of the heptose.</text>
</comment>
<dbReference type="InterPro" id="IPR001509">
    <property type="entry name" value="Epimerase_deHydtase"/>
</dbReference>
<comment type="pathway">
    <text evidence="4">Nucleotide-sugar biosynthesis; ADP-L-glycero-beta-D-manno-heptose biosynthesis; ADP-L-glycero-beta-D-manno-heptose from D-glycero-beta-D-manno-heptose 7-phosphate: step 4/4.</text>
</comment>
<evidence type="ECO:0000256" key="1">
    <source>
        <dbReference type="ARBA" id="ARBA00022857"/>
    </source>
</evidence>
<organism evidence="6 7">
    <name type="scientific">Sorlinia euscelidii</name>
    <dbReference type="NCBI Taxonomy" id="3081148"/>
    <lineage>
        <taxon>Bacteria</taxon>
        <taxon>Pseudomonadati</taxon>
        <taxon>Pseudomonadota</taxon>
        <taxon>Alphaproteobacteria</taxon>
        <taxon>Acetobacterales</taxon>
        <taxon>Acetobacteraceae</taxon>
        <taxon>Sorlinia</taxon>
    </lineage>
</organism>
<proteinExistence type="inferred from homology"/>
<feature type="binding site" evidence="4">
    <location>
        <begin position="77"/>
        <end position="81"/>
    </location>
    <ligand>
        <name>NADP(+)</name>
        <dbReference type="ChEBI" id="CHEBI:58349"/>
    </ligand>
</feature>
<dbReference type="Gene3D" id="3.90.25.10">
    <property type="entry name" value="UDP-galactose 4-epimerase, domain 1"/>
    <property type="match status" value="1"/>
</dbReference>
<dbReference type="SUPFAM" id="SSF51735">
    <property type="entry name" value="NAD(P)-binding Rossmann-fold domains"/>
    <property type="match status" value="1"/>
</dbReference>
<comment type="catalytic activity">
    <reaction evidence="4">
        <text>ADP-D-glycero-beta-D-manno-heptose = ADP-L-glycero-beta-D-manno-heptose</text>
        <dbReference type="Rhea" id="RHEA:17577"/>
        <dbReference type="ChEBI" id="CHEBI:59967"/>
        <dbReference type="ChEBI" id="CHEBI:61506"/>
        <dbReference type="EC" id="5.1.3.20"/>
    </reaction>
</comment>
<protein>
    <recommendedName>
        <fullName evidence="4">ADP-L-glycero-D-manno-heptose-6-epimerase</fullName>
        <ecNumber evidence="4">5.1.3.20</ecNumber>
    </recommendedName>
    <alternativeName>
        <fullName evidence="4">ADP-L-glycero-beta-D-manno-heptose-6-epimerase</fullName>
        <shortName evidence="4">ADP-glyceromanno-heptose 6-epimerase</shortName>
        <shortName evidence="4">ADP-hep 6-epimerase</shortName>
        <shortName evidence="4">AGME</shortName>
    </alternativeName>
</protein>
<dbReference type="InterPro" id="IPR036291">
    <property type="entry name" value="NAD(P)-bd_dom_sf"/>
</dbReference>
<feature type="binding site" evidence="4">
    <location>
        <position position="215"/>
    </location>
    <ligand>
        <name>substrate</name>
    </ligand>
</feature>
<feature type="binding site" evidence="4">
    <location>
        <position position="188"/>
    </location>
    <ligand>
        <name>substrate</name>
    </ligand>
</feature>
<feature type="binding site" evidence="4">
    <location>
        <position position="179"/>
    </location>
    <ligand>
        <name>NADP(+)</name>
        <dbReference type="ChEBI" id="CHEBI:58349"/>
    </ligand>
</feature>
<feature type="domain" description="NAD-dependent epimerase/dehydratase" evidence="5">
    <location>
        <begin position="5"/>
        <end position="243"/>
    </location>
</feature>
<evidence type="ECO:0000256" key="3">
    <source>
        <dbReference type="ARBA" id="ARBA00023277"/>
    </source>
</evidence>
<keyword evidence="1 4" id="KW-0521">NADP</keyword>
<feature type="binding site" evidence="4">
    <location>
        <position position="41"/>
    </location>
    <ligand>
        <name>NADP(+)</name>
        <dbReference type="ChEBI" id="CHEBI:58349"/>
    </ligand>
</feature>
<name>A0ABU7U1W0_9PROT</name>
<feature type="active site" description="Proton acceptor" evidence="4">
    <location>
        <position position="179"/>
    </location>
</feature>
<evidence type="ECO:0000256" key="4">
    <source>
        <dbReference type="HAMAP-Rule" id="MF_01601"/>
    </source>
</evidence>
<feature type="binding site" evidence="4">
    <location>
        <position position="171"/>
    </location>
    <ligand>
        <name>NADP(+)</name>
        <dbReference type="ChEBI" id="CHEBI:58349"/>
    </ligand>
</feature>
<comment type="domain">
    <text evidence="4">Contains a large N-terminal NADP-binding domain, and a smaller C-terminal substrate-binding domain.</text>
</comment>
<evidence type="ECO:0000313" key="7">
    <source>
        <dbReference type="Proteomes" id="UP001312908"/>
    </source>
</evidence>
<feature type="active site" description="Proton acceptor" evidence="4">
    <location>
        <position position="141"/>
    </location>
</feature>
<dbReference type="Proteomes" id="UP001312908">
    <property type="component" value="Unassembled WGS sequence"/>
</dbReference>
<feature type="binding site" evidence="4">
    <location>
        <position position="56"/>
    </location>
    <ligand>
        <name>NADP(+)</name>
        <dbReference type="ChEBI" id="CHEBI:58349"/>
    </ligand>
</feature>
<dbReference type="RefSeq" id="WP_394818862.1">
    <property type="nucleotide sequence ID" value="NZ_JAWJZY010000001.1"/>
</dbReference>
<comment type="similarity">
    <text evidence="4">Belongs to the NAD(P)-dependent epimerase/dehydratase family. HldD subfamily.</text>
</comment>
<dbReference type="NCBIfam" id="TIGR02197">
    <property type="entry name" value="heptose_epim"/>
    <property type="match status" value="1"/>
</dbReference>
<feature type="binding site" evidence="4">
    <location>
        <position position="181"/>
    </location>
    <ligand>
        <name>substrate</name>
    </ligand>
</feature>
<evidence type="ECO:0000313" key="6">
    <source>
        <dbReference type="EMBL" id="MEE8657891.1"/>
    </source>
</evidence>
<dbReference type="CDD" id="cd05248">
    <property type="entry name" value="ADP_GME_SDR_e"/>
    <property type="match status" value="1"/>
</dbReference>